<dbReference type="AlphaFoldDB" id="A0A7S3K2N9"/>
<evidence type="ECO:0000259" key="4">
    <source>
        <dbReference type="PROSITE" id="PS00497"/>
    </source>
</evidence>
<feature type="domain" description="Tyrosinase copper-binding" evidence="4">
    <location>
        <begin position="86"/>
        <end position="103"/>
    </location>
</feature>
<dbReference type="SUPFAM" id="SSF48056">
    <property type="entry name" value="Di-copper centre-containing domain"/>
    <property type="match status" value="2"/>
</dbReference>
<dbReference type="Pfam" id="PF00264">
    <property type="entry name" value="Tyrosinase"/>
    <property type="match status" value="2"/>
</dbReference>
<evidence type="ECO:0000256" key="3">
    <source>
        <dbReference type="SAM" id="SignalP"/>
    </source>
</evidence>
<feature type="chain" id="PRO_5030991074" description="Tyrosinase copper-binding domain-containing protein" evidence="3">
    <location>
        <begin position="17"/>
        <end position="480"/>
    </location>
</feature>
<keyword evidence="3" id="KW-0732">Signal</keyword>
<organism evidence="5">
    <name type="scientific">Aureoumbra lagunensis</name>
    <dbReference type="NCBI Taxonomy" id="44058"/>
    <lineage>
        <taxon>Eukaryota</taxon>
        <taxon>Sar</taxon>
        <taxon>Stramenopiles</taxon>
        <taxon>Ochrophyta</taxon>
        <taxon>Pelagophyceae</taxon>
        <taxon>Pelagomonadales</taxon>
        <taxon>Aureoumbra</taxon>
    </lineage>
</organism>
<dbReference type="InterPro" id="IPR050316">
    <property type="entry name" value="Tyrosinase/Hemocyanin"/>
</dbReference>
<feature type="signal peptide" evidence="3">
    <location>
        <begin position="1"/>
        <end position="16"/>
    </location>
</feature>
<accession>A0A7S3K2N9</accession>
<dbReference type="PANTHER" id="PTHR11474">
    <property type="entry name" value="TYROSINASE FAMILY MEMBER"/>
    <property type="match status" value="1"/>
</dbReference>
<reference evidence="5" key="1">
    <citation type="submission" date="2021-01" db="EMBL/GenBank/DDBJ databases">
        <authorList>
            <person name="Corre E."/>
            <person name="Pelletier E."/>
            <person name="Niang G."/>
            <person name="Scheremetjew M."/>
            <person name="Finn R."/>
            <person name="Kale V."/>
            <person name="Holt S."/>
            <person name="Cochrane G."/>
            <person name="Meng A."/>
            <person name="Brown T."/>
            <person name="Cohen L."/>
        </authorList>
    </citation>
    <scope>NUCLEOTIDE SEQUENCE</scope>
    <source>
        <strain evidence="5">CCMP1510</strain>
    </source>
</reference>
<protein>
    <recommendedName>
        <fullName evidence="4">Tyrosinase copper-binding domain-containing protein</fullName>
    </recommendedName>
</protein>
<dbReference type="Gene3D" id="1.10.1280.10">
    <property type="entry name" value="Di-copper center containing domain from catechol oxidase"/>
    <property type="match status" value="1"/>
</dbReference>
<dbReference type="InterPro" id="IPR008922">
    <property type="entry name" value="Di-copper_centre_dom_sf"/>
</dbReference>
<dbReference type="GO" id="GO:0016491">
    <property type="term" value="F:oxidoreductase activity"/>
    <property type="evidence" value="ECO:0007669"/>
    <property type="project" value="InterPro"/>
</dbReference>
<dbReference type="PROSITE" id="PS00497">
    <property type="entry name" value="TYROSINASE_1"/>
    <property type="match status" value="1"/>
</dbReference>
<evidence type="ECO:0000256" key="1">
    <source>
        <dbReference type="ARBA" id="ARBA00022723"/>
    </source>
</evidence>
<proteinExistence type="predicted"/>
<dbReference type="InterPro" id="IPR002227">
    <property type="entry name" value="Tyrosinase_Cu-bd"/>
</dbReference>
<evidence type="ECO:0000313" key="5">
    <source>
        <dbReference type="EMBL" id="CAE0373076.1"/>
    </source>
</evidence>
<evidence type="ECO:0000256" key="2">
    <source>
        <dbReference type="ARBA" id="ARBA00023008"/>
    </source>
</evidence>
<keyword evidence="2" id="KW-0186">Copper</keyword>
<gene>
    <name evidence="5" type="ORF">ALAG00032_LOCUS13876</name>
</gene>
<dbReference type="EMBL" id="HBIJ01021364">
    <property type="protein sequence ID" value="CAE0373076.1"/>
    <property type="molecule type" value="Transcribed_RNA"/>
</dbReference>
<dbReference type="PANTHER" id="PTHR11474:SF126">
    <property type="entry name" value="TYROSINASE-LIKE PROTEIN TYR-1-RELATED"/>
    <property type="match status" value="1"/>
</dbReference>
<sequence length="480" mass="54068">MQSTMLCLLFLVVVQGEKCDEAPRLRREIRSLDPSIRQRYFEAMKIMKFLPKEIGIQKYGPMFKTYDEILLQHFYAGIDVRCDQGHFSAGFFTFHRSLVLTFENSLLAIDPSIGGVPYWNYELDLQENANPSKSVIWSDDYYGPSEGDPENGWQIKSGTFKNWSVAYGKFFEGPPRLDLQTDTLVHGIPSNPYGYLRGFANSNPAPRVTRSHQQCGQAIEPYWGIKQDALEGCLNQTDYMSFFNCMDYGTNGADGPHTFIHSWLGGAWGSHNCTTKQLDTGISDNVNGCLACSTDINYCQGRNLTECVCLINHQACQRMDIPNATCQRYPGGDERPDYHPNAPCKRCPACRQDPQMGAAGDFWDGLSSPNEPLFFSHHANVDRSFMTWQLRVASNDSTALPFSGFPKSGYCPGHNLHDTISSSFPFFASELFYHHPGPFTETPLTHAEVLRRTQPRSMNSTFCSIGNDIYAYDLSASIYI</sequence>
<name>A0A7S3K2N9_9STRA</name>
<dbReference type="GO" id="GO:0046872">
    <property type="term" value="F:metal ion binding"/>
    <property type="evidence" value="ECO:0007669"/>
    <property type="project" value="UniProtKB-KW"/>
</dbReference>
<keyword evidence="1" id="KW-0479">Metal-binding</keyword>